<dbReference type="NCBIfam" id="TIGR00034">
    <property type="entry name" value="aroFGH"/>
    <property type="match status" value="1"/>
</dbReference>
<dbReference type="NCBIfam" id="NF009395">
    <property type="entry name" value="PRK12755.1"/>
    <property type="match status" value="1"/>
</dbReference>
<evidence type="ECO:0000256" key="8">
    <source>
        <dbReference type="PIRNR" id="PIRNR001361"/>
    </source>
</evidence>
<dbReference type="GO" id="GO:0005737">
    <property type="term" value="C:cytoplasm"/>
    <property type="evidence" value="ECO:0007669"/>
    <property type="project" value="TreeGrafter"/>
</dbReference>
<dbReference type="PANTHER" id="PTHR21225:SF12">
    <property type="entry name" value="PHOSPHO-2-DEHYDRO-3-DEOXYHEPTONATE ALDOLASE, TYROSINE-INHIBITED"/>
    <property type="match status" value="1"/>
</dbReference>
<feature type="domain" description="DAHP synthetase I/KDSA" evidence="9">
    <location>
        <begin position="47"/>
        <end position="343"/>
    </location>
</feature>
<evidence type="ECO:0000256" key="1">
    <source>
        <dbReference type="ARBA" id="ARBA00003726"/>
    </source>
</evidence>
<dbReference type="InterPro" id="IPR006219">
    <property type="entry name" value="DAHP_synth_1"/>
</dbReference>
<dbReference type="RefSeq" id="WP_046002748.1">
    <property type="nucleotide sequence ID" value="NZ_CP015230.1"/>
</dbReference>
<organism evidence="10 11">
    <name type="scientific">Tritonibacter mobilis F1926</name>
    <dbReference type="NCBI Taxonomy" id="1265309"/>
    <lineage>
        <taxon>Bacteria</taxon>
        <taxon>Pseudomonadati</taxon>
        <taxon>Pseudomonadota</taxon>
        <taxon>Alphaproteobacteria</taxon>
        <taxon>Rhodobacterales</taxon>
        <taxon>Paracoccaceae</taxon>
        <taxon>Tritonibacter</taxon>
    </lineage>
</organism>
<comment type="similarity">
    <text evidence="3 8">Belongs to the class-I DAHP synthase family.</text>
</comment>
<keyword evidence="6 8" id="KW-0057">Aromatic amino acid biosynthesis</keyword>
<dbReference type="GO" id="GO:0009423">
    <property type="term" value="P:chorismate biosynthetic process"/>
    <property type="evidence" value="ECO:0007669"/>
    <property type="project" value="UniProtKB-UniPathway"/>
</dbReference>
<dbReference type="InterPro" id="IPR006218">
    <property type="entry name" value="DAHP1/KDSA"/>
</dbReference>
<dbReference type="GeneID" id="28248398"/>
<dbReference type="STRING" id="1265309.K529_001160"/>
<evidence type="ECO:0000256" key="3">
    <source>
        <dbReference type="ARBA" id="ARBA00007985"/>
    </source>
</evidence>
<dbReference type="SUPFAM" id="SSF51569">
    <property type="entry name" value="Aldolase"/>
    <property type="match status" value="1"/>
</dbReference>
<dbReference type="GO" id="GO:0009073">
    <property type="term" value="P:aromatic amino acid family biosynthetic process"/>
    <property type="evidence" value="ECO:0007669"/>
    <property type="project" value="UniProtKB-KW"/>
</dbReference>
<dbReference type="Gene3D" id="3.20.20.70">
    <property type="entry name" value="Aldolase class I"/>
    <property type="match status" value="1"/>
</dbReference>
<dbReference type="GO" id="GO:0042802">
    <property type="term" value="F:identical protein binding"/>
    <property type="evidence" value="ECO:0007669"/>
    <property type="project" value="UniProtKB-ARBA"/>
</dbReference>
<dbReference type="KEGG" id="rmb:K529_001160"/>
<dbReference type="AlphaFoldDB" id="A0A1B0ZYK1"/>
<evidence type="ECO:0000256" key="5">
    <source>
        <dbReference type="ARBA" id="ARBA00022679"/>
    </source>
</evidence>
<comment type="function">
    <text evidence="1 8">Stereospecific condensation of phosphoenolpyruvate (PEP) and D-erythrose-4-phosphate (E4P) giving rise to 3-deoxy-D-arabino-heptulosonate-7-phosphate (DAHP).</text>
</comment>
<dbReference type="Proteomes" id="UP000013243">
    <property type="component" value="Chromosome"/>
</dbReference>
<dbReference type="PIRSF" id="PIRSF001361">
    <property type="entry name" value="DAHP_synthase"/>
    <property type="match status" value="1"/>
</dbReference>
<evidence type="ECO:0000256" key="7">
    <source>
        <dbReference type="ARBA" id="ARBA00047508"/>
    </source>
</evidence>
<dbReference type="EMBL" id="CP015230">
    <property type="protein sequence ID" value="ANP39361.1"/>
    <property type="molecule type" value="Genomic_DNA"/>
</dbReference>
<evidence type="ECO:0000313" key="10">
    <source>
        <dbReference type="EMBL" id="ANP39361.1"/>
    </source>
</evidence>
<evidence type="ECO:0000256" key="6">
    <source>
        <dbReference type="ARBA" id="ARBA00023141"/>
    </source>
</evidence>
<evidence type="ECO:0000313" key="11">
    <source>
        <dbReference type="Proteomes" id="UP000013243"/>
    </source>
</evidence>
<comment type="catalytic activity">
    <reaction evidence="7 8">
        <text>D-erythrose 4-phosphate + phosphoenolpyruvate + H2O = 7-phospho-2-dehydro-3-deoxy-D-arabino-heptonate + phosphate</text>
        <dbReference type="Rhea" id="RHEA:14717"/>
        <dbReference type="ChEBI" id="CHEBI:15377"/>
        <dbReference type="ChEBI" id="CHEBI:16897"/>
        <dbReference type="ChEBI" id="CHEBI:43474"/>
        <dbReference type="ChEBI" id="CHEBI:58394"/>
        <dbReference type="ChEBI" id="CHEBI:58702"/>
        <dbReference type="EC" id="2.5.1.54"/>
    </reaction>
</comment>
<gene>
    <name evidence="10" type="ORF">K529_001160</name>
</gene>
<dbReference type="InterPro" id="IPR013785">
    <property type="entry name" value="Aldolase_TIM"/>
</dbReference>
<dbReference type="PANTHER" id="PTHR21225">
    <property type="entry name" value="PHOSPHO-2-DEHYDRO-3-DEOXYHEPTONATE ALDOLASE DAHP SYNTHETASE"/>
    <property type="match status" value="1"/>
</dbReference>
<dbReference type="OrthoDB" id="9807331at2"/>
<sequence length="364" mass="38680">MTTLSATPTNDLRITDMQELICPEALAVKHPLTDAARETVLSARASIQKILHGADDRLVVVVGPCSIHDPEAALDYARRLAPLRAELGDQLEIVMRVYFEKPRTIAGWKGLINDPNLDGSFRINKGLSIARKLCLELSEMGLPVGTEFLDAAVPQYISDLVSWAAIGARTTESQIHREMASGLSCPVGFKNGTRGNVQIAIDAVRSAATPHHFMALAPSGLAAIAATAGNPDCHIILRGGGGTNYDAASIDAACQKAAADGIRPQVMIDASHANSAKDPAKQPEVLADVADQMVQGETRITGIMIESHLKHGRQDLPSGGDLSTLTYGQSITDGCIGWEETETQLRKLAQAVDSRRALGARLAG</sequence>
<dbReference type="NCBIfam" id="NF009396">
    <property type="entry name" value="PRK12756.1"/>
    <property type="match status" value="1"/>
</dbReference>
<comment type="pathway">
    <text evidence="2 8">Metabolic intermediate biosynthesis; chorismate biosynthesis; chorismate from D-erythrose 4-phosphate and phosphoenolpyruvate: step 1/7.</text>
</comment>
<keyword evidence="5 8" id="KW-0808">Transferase</keyword>
<evidence type="ECO:0000256" key="4">
    <source>
        <dbReference type="ARBA" id="ARBA00022605"/>
    </source>
</evidence>
<dbReference type="EC" id="2.5.1.54" evidence="8"/>
<accession>A0A1B0ZYK1</accession>
<evidence type="ECO:0000256" key="2">
    <source>
        <dbReference type="ARBA" id="ARBA00004688"/>
    </source>
</evidence>
<evidence type="ECO:0000259" key="9">
    <source>
        <dbReference type="Pfam" id="PF00793"/>
    </source>
</evidence>
<proteinExistence type="inferred from homology"/>
<dbReference type="UniPathway" id="UPA00053">
    <property type="reaction ID" value="UER00084"/>
</dbReference>
<protein>
    <recommendedName>
        <fullName evidence="8">Phospho-2-dehydro-3-deoxyheptonate aldolase</fullName>
        <ecNumber evidence="8">2.5.1.54</ecNumber>
    </recommendedName>
</protein>
<name>A0A1B0ZYK1_9RHOB</name>
<dbReference type="Pfam" id="PF00793">
    <property type="entry name" value="DAHP_synth_1"/>
    <property type="match status" value="1"/>
</dbReference>
<reference evidence="10 11" key="1">
    <citation type="journal article" date="2016" name="ISME J.">
        <title>Global occurrence and heterogeneity of the Roseobacter-clade species Ruegeria mobilis.</title>
        <authorList>
            <person name="Sonnenschein E."/>
            <person name="Gram L."/>
        </authorList>
    </citation>
    <scope>NUCLEOTIDE SEQUENCE [LARGE SCALE GENOMIC DNA]</scope>
    <source>
        <strain evidence="10 11">F1926</strain>
    </source>
</reference>
<dbReference type="GO" id="GO:0008652">
    <property type="term" value="P:amino acid biosynthetic process"/>
    <property type="evidence" value="ECO:0007669"/>
    <property type="project" value="UniProtKB-KW"/>
</dbReference>
<dbReference type="FunFam" id="3.20.20.70:FF:000005">
    <property type="entry name" value="Phospho-2-dehydro-3-deoxyheptonate aldolase"/>
    <property type="match status" value="1"/>
</dbReference>
<keyword evidence="4 8" id="KW-0028">Amino-acid biosynthesis</keyword>
<dbReference type="GO" id="GO:0003849">
    <property type="term" value="F:3-deoxy-7-phosphoheptulonate synthase activity"/>
    <property type="evidence" value="ECO:0007669"/>
    <property type="project" value="UniProtKB-EC"/>
</dbReference>